<dbReference type="SUPFAM" id="SSF56300">
    <property type="entry name" value="Metallo-dependent phosphatases"/>
    <property type="match status" value="1"/>
</dbReference>
<protein>
    <recommendedName>
        <fullName evidence="6">Calcineurin-like phosphoesterase domain-containing protein</fullName>
    </recommendedName>
</protein>
<feature type="compositionally biased region" description="Low complexity" evidence="3">
    <location>
        <begin position="459"/>
        <end position="470"/>
    </location>
</feature>
<evidence type="ECO:0000313" key="7">
    <source>
        <dbReference type="EMBL" id="CAA9209627.1"/>
    </source>
</evidence>
<feature type="region of interest" description="Disordered" evidence="3">
    <location>
        <begin position="441"/>
        <end position="470"/>
    </location>
</feature>
<keyword evidence="4" id="KW-0812">Transmembrane</keyword>
<evidence type="ECO:0000256" key="3">
    <source>
        <dbReference type="SAM" id="MobiDB-lite"/>
    </source>
</evidence>
<name>A0A6J4H153_9ACTN</name>
<keyword evidence="1" id="KW-0479">Metal-binding</keyword>
<feature type="chain" id="PRO_5026695834" description="Calcineurin-like phosphoesterase domain-containing protein" evidence="5">
    <location>
        <begin position="22"/>
        <end position="470"/>
    </location>
</feature>
<proteinExistence type="predicted"/>
<dbReference type="PANTHER" id="PTHR31302:SF31">
    <property type="entry name" value="PHOSPHODIESTERASE YAEI"/>
    <property type="match status" value="1"/>
</dbReference>
<evidence type="ECO:0000256" key="1">
    <source>
        <dbReference type="ARBA" id="ARBA00022723"/>
    </source>
</evidence>
<sequence length="470" mass="48777">MVVVGAVASLATLRMASPVRAAVGPGTVEVGAASVVDGSTTVALPPLGRIVASTHRAPVRLGGRLDELDVERLQVLLSAPRAQERITEDVQADLPDLLRRFVLRSLAAALLVGGVAGALVPRRRLVHAGLGAAGGLAGVGLVLVWTWQGYDTGAFEEARFEGALERAPAILEAAQRSVGDLDRVSGLVQTLSGQVAGLYAATDLGGATGETLILHVSDIHSNPLGVELVEQLADSFDVDAVLDTGDLTSYGSPVESRISRLIEDIDVPYLFVPGNHDSEENRATFAASTGITVLDGDQARVGSVRILGVGDPTFTADNRVSTAAANERKEQLAPRVLAAVRRDEPDLLAVHDLRQAADVAGQVPVVVGGHTHARSSRSEDGTTFLTVGSTGATGLGSFLVETALPYEAEILRFDGRRLAAVDYVTLVGVSGDFTIERQVVVDPDAEDEDQDEDAGDADGGTATEADGVGG</sequence>
<keyword evidence="4" id="KW-1133">Transmembrane helix</keyword>
<dbReference type="InterPro" id="IPR004843">
    <property type="entry name" value="Calcineurin-like_PHP"/>
</dbReference>
<dbReference type="EMBL" id="CADCSY010000005">
    <property type="protein sequence ID" value="CAA9209627.1"/>
    <property type="molecule type" value="Genomic_DNA"/>
</dbReference>
<dbReference type="InterPro" id="IPR051158">
    <property type="entry name" value="Metallophosphoesterase_sf"/>
</dbReference>
<dbReference type="InterPro" id="IPR029052">
    <property type="entry name" value="Metallo-depent_PP-like"/>
</dbReference>
<dbReference type="GO" id="GO:0009245">
    <property type="term" value="P:lipid A biosynthetic process"/>
    <property type="evidence" value="ECO:0007669"/>
    <property type="project" value="TreeGrafter"/>
</dbReference>
<dbReference type="PANTHER" id="PTHR31302">
    <property type="entry name" value="TRANSMEMBRANE PROTEIN WITH METALLOPHOSPHOESTERASE DOMAIN-RELATED"/>
    <property type="match status" value="1"/>
</dbReference>
<organism evidence="7">
    <name type="scientific">uncultured Acidimicrobiales bacterium</name>
    <dbReference type="NCBI Taxonomy" id="310071"/>
    <lineage>
        <taxon>Bacteria</taxon>
        <taxon>Bacillati</taxon>
        <taxon>Actinomycetota</taxon>
        <taxon>Acidimicrobiia</taxon>
        <taxon>Acidimicrobiales</taxon>
        <taxon>environmental samples</taxon>
    </lineage>
</organism>
<feature type="transmembrane region" description="Helical" evidence="4">
    <location>
        <begin position="101"/>
        <end position="120"/>
    </location>
</feature>
<accession>A0A6J4H153</accession>
<gene>
    <name evidence="7" type="ORF">AVDCRST_MAG20-124</name>
</gene>
<feature type="signal peptide" evidence="5">
    <location>
        <begin position="1"/>
        <end position="21"/>
    </location>
</feature>
<evidence type="ECO:0000256" key="2">
    <source>
        <dbReference type="ARBA" id="ARBA00022801"/>
    </source>
</evidence>
<evidence type="ECO:0000259" key="6">
    <source>
        <dbReference type="Pfam" id="PF00149"/>
    </source>
</evidence>
<keyword evidence="5" id="KW-0732">Signal</keyword>
<feature type="domain" description="Calcineurin-like phosphoesterase" evidence="6">
    <location>
        <begin position="213"/>
        <end position="373"/>
    </location>
</feature>
<keyword evidence="4" id="KW-0472">Membrane</keyword>
<evidence type="ECO:0000256" key="5">
    <source>
        <dbReference type="SAM" id="SignalP"/>
    </source>
</evidence>
<dbReference type="GO" id="GO:0046872">
    <property type="term" value="F:metal ion binding"/>
    <property type="evidence" value="ECO:0007669"/>
    <property type="project" value="UniProtKB-KW"/>
</dbReference>
<evidence type="ECO:0000256" key="4">
    <source>
        <dbReference type="SAM" id="Phobius"/>
    </source>
</evidence>
<dbReference type="AlphaFoldDB" id="A0A6J4H153"/>
<feature type="transmembrane region" description="Helical" evidence="4">
    <location>
        <begin position="127"/>
        <end position="147"/>
    </location>
</feature>
<dbReference type="Gene3D" id="3.60.21.10">
    <property type="match status" value="1"/>
</dbReference>
<dbReference type="GO" id="GO:0008758">
    <property type="term" value="F:UDP-2,3-diacylglucosamine hydrolase activity"/>
    <property type="evidence" value="ECO:0007669"/>
    <property type="project" value="TreeGrafter"/>
</dbReference>
<dbReference type="GO" id="GO:0016020">
    <property type="term" value="C:membrane"/>
    <property type="evidence" value="ECO:0007669"/>
    <property type="project" value="GOC"/>
</dbReference>
<reference evidence="7" key="1">
    <citation type="submission" date="2020-02" db="EMBL/GenBank/DDBJ databases">
        <authorList>
            <person name="Meier V. D."/>
        </authorList>
    </citation>
    <scope>NUCLEOTIDE SEQUENCE</scope>
    <source>
        <strain evidence="7">AVDCRST_MAG20</strain>
    </source>
</reference>
<keyword evidence="2" id="KW-0378">Hydrolase</keyword>
<dbReference type="Pfam" id="PF00149">
    <property type="entry name" value="Metallophos"/>
    <property type="match status" value="1"/>
</dbReference>
<feature type="compositionally biased region" description="Acidic residues" evidence="3">
    <location>
        <begin position="443"/>
        <end position="456"/>
    </location>
</feature>